<feature type="region of interest" description="Disordered" evidence="3">
    <location>
        <begin position="181"/>
        <end position="273"/>
    </location>
</feature>
<feature type="compositionally biased region" description="Basic and acidic residues" evidence="3">
    <location>
        <begin position="59"/>
        <end position="74"/>
    </location>
</feature>
<dbReference type="InterPro" id="IPR040389">
    <property type="entry name" value="SMR"/>
</dbReference>
<organism evidence="4 5">
    <name type="scientific">Nyssa sinensis</name>
    <dbReference type="NCBI Taxonomy" id="561372"/>
    <lineage>
        <taxon>Eukaryota</taxon>
        <taxon>Viridiplantae</taxon>
        <taxon>Streptophyta</taxon>
        <taxon>Embryophyta</taxon>
        <taxon>Tracheophyta</taxon>
        <taxon>Spermatophyta</taxon>
        <taxon>Magnoliopsida</taxon>
        <taxon>eudicotyledons</taxon>
        <taxon>Gunneridae</taxon>
        <taxon>Pentapetalae</taxon>
        <taxon>asterids</taxon>
        <taxon>Cornales</taxon>
        <taxon>Nyssaceae</taxon>
        <taxon>Nyssa</taxon>
    </lineage>
</organism>
<keyword evidence="1" id="KW-0649">Protein kinase inhibitor</keyword>
<dbReference type="EMBL" id="CM018051">
    <property type="protein sequence ID" value="KAA8516435.1"/>
    <property type="molecule type" value="Genomic_DNA"/>
</dbReference>
<dbReference type="GO" id="GO:0005634">
    <property type="term" value="C:nucleus"/>
    <property type="evidence" value="ECO:0007669"/>
    <property type="project" value="TreeGrafter"/>
</dbReference>
<reference evidence="4 5" key="1">
    <citation type="submission" date="2019-09" db="EMBL/GenBank/DDBJ databases">
        <title>A chromosome-level genome assembly of the Chinese tupelo Nyssa sinensis.</title>
        <authorList>
            <person name="Yang X."/>
            <person name="Kang M."/>
            <person name="Yang Y."/>
            <person name="Xiong H."/>
            <person name="Wang M."/>
            <person name="Zhang Z."/>
            <person name="Wang Z."/>
            <person name="Wu H."/>
            <person name="Ma T."/>
            <person name="Liu J."/>
            <person name="Xi Z."/>
        </authorList>
    </citation>
    <scope>NUCLEOTIDE SEQUENCE [LARGE SCALE GENOMIC DNA]</scope>
    <source>
        <strain evidence="4">J267</strain>
        <tissue evidence="4">Leaf</tissue>
    </source>
</reference>
<evidence type="ECO:0000256" key="1">
    <source>
        <dbReference type="ARBA" id="ARBA00023013"/>
    </source>
</evidence>
<proteinExistence type="predicted"/>
<accession>A0A5J4ZCR6</accession>
<dbReference type="OrthoDB" id="1933617at2759"/>
<dbReference type="GO" id="GO:0004860">
    <property type="term" value="F:protein kinase inhibitor activity"/>
    <property type="evidence" value="ECO:0007669"/>
    <property type="project" value="UniProtKB-KW"/>
</dbReference>
<dbReference type="PANTHER" id="PTHR33142:SF66">
    <property type="entry name" value="CYCLIN-DEPENDENT PROTEIN KINASE INHIBITOR SMR3"/>
    <property type="match status" value="1"/>
</dbReference>
<evidence type="ECO:0000256" key="2">
    <source>
        <dbReference type="ARBA" id="ARBA00023306"/>
    </source>
</evidence>
<dbReference type="Proteomes" id="UP000325577">
    <property type="component" value="Linkage Group LG8"/>
</dbReference>
<protein>
    <submittedName>
        <fullName evidence="4">Uncharacterized protein</fullName>
    </submittedName>
</protein>
<evidence type="ECO:0000313" key="5">
    <source>
        <dbReference type="Proteomes" id="UP000325577"/>
    </source>
</evidence>
<dbReference type="GO" id="GO:0032875">
    <property type="term" value="P:regulation of DNA endoreduplication"/>
    <property type="evidence" value="ECO:0007669"/>
    <property type="project" value="InterPro"/>
</dbReference>
<feature type="region of interest" description="Disordered" evidence="3">
    <location>
        <begin position="41"/>
        <end position="74"/>
    </location>
</feature>
<dbReference type="AlphaFoldDB" id="A0A5J4ZCR6"/>
<keyword evidence="2" id="KW-0131">Cell cycle</keyword>
<sequence length="307" mass="35303">MHSEFDHFSFLGMSNSESFLVKDDEKEIEFEVLSRPTLEFPDGYQFTASTNDPDLQEDDHDRNEEEKESSKELKTPLLVEIEVEDDDDGFRTPTSWDHKIAMITQCPPAPKKLRPRPSRKRKSSRKLGRNLLLDLSKELHALGIQLIFLSMSNSESFLVKEEKIEIEFEVWSSPTLEFRDGRQVTASNDDPKLQADDDKNEEDKSCEVNPESSKELKTPLLSEIEVADDDDGFRTPTSSDHKIPIITQCPPAPNKLRPQPSRKRKLSQKLSRNIQLDLSKEVESMFPPTLQDYIGSKIKKARRNDKE</sequence>
<dbReference type="PANTHER" id="PTHR33142">
    <property type="entry name" value="CYCLIN-DEPENDENT PROTEIN KINASE INHIBITOR SMR13"/>
    <property type="match status" value="1"/>
</dbReference>
<evidence type="ECO:0000256" key="3">
    <source>
        <dbReference type="SAM" id="MobiDB-lite"/>
    </source>
</evidence>
<evidence type="ECO:0000313" key="4">
    <source>
        <dbReference type="EMBL" id="KAA8516435.1"/>
    </source>
</evidence>
<gene>
    <name evidence="4" type="ORF">F0562_016728</name>
</gene>
<name>A0A5J4ZCR6_9ASTE</name>
<feature type="compositionally biased region" description="Basic and acidic residues" evidence="3">
    <location>
        <begin position="189"/>
        <end position="217"/>
    </location>
</feature>
<keyword evidence="5" id="KW-1185">Reference proteome</keyword>